<evidence type="ECO:0000313" key="6">
    <source>
        <dbReference type="Proteomes" id="UP000002051"/>
    </source>
</evidence>
<dbReference type="PANTHER" id="PTHR21713">
    <property type="entry name" value="NASCENT POLYPEPTIDE ASSOCIATED COMPLEX ALPHA SUBUNIT-RELATED"/>
    <property type="match status" value="1"/>
</dbReference>
<protein>
    <recommendedName>
        <fullName evidence="3">Nascent polypeptide-associated complex subunit alpha-like UBA domain-containing protein</fullName>
    </recommendedName>
</protein>
<feature type="coiled-coil region" evidence="1">
    <location>
        <begin position="198"/>
        <end position="232"/>
    </location>
</feature>
<feature type="region of interest" description="Disordered" evidence="2">
    <location>
        <begin position="456"/>
        <end position="486"/>
    </location>
</feature>
<dbReference type="GO" id="GO:0005737">
    <property type="term" value="C:cytoplasm"/>
    <property type="evidence" value="ECO:0000318"/>
    <property type="project" value="GO_Central"/>
</dbReference>
<feature type="coiled-coil region" evidence="1">
    <location>
        <begin position="268"/>
        <end position="341"/>
    </location>
</feature>
<dbReference type="CDD" id="cd22054">
    <property type="entry name" value="NAC_NACA"/>
    <property type="match status" value="1"/>
</dbReference>
<proteinExistence type="predicted"/>
<gene>
    <name evidence="4" type="ordered locus">MTR_3g093750</name>
</gene>
<dbReference type="EnsemblPlants" id="KEH35522">
    <property type="protein sequence ID" value="KEH35522"/>
    <property type="gene ID" value="MTR_3g093750"/>
</dbReference>
<dbReference type="GO" id="GO:0006612">
    <property type="term" value="P:protein targeting to membrane"/>
    <property type="evidence" value="ECO:0000318"/>
    <property type="project" value="GO_Central"/>
</dbReference>
<feature type="compositionally biased region" description="Acidic residues" evidence="2">
    <location>
        <begin position="476"/>
        <end position="485"/>
    </location>
</feature>
<dbReference type="STRING" id="3880.A0A072V113"/>
<accession>A0A072V113</accession>
<dbReference type="HOGENOM" id="CLU_032761_1_0_1"/>
<feature type="compositionally biased region" description="Low complexity" evidence="2">
    <location>
        <begin position="461"/>
        <end position="475"/>
    </location>
</feature>
<dbReference type="InterPro" id="IPR044034">
    <property type="entry name" value="NAC-like_UBA"/>
</dbReference>
<feature type="coiled-coil region" evidence="1">
    <location>
        <begin position="138"/>
        <end position="172"/>
    </location>
</feature>
<dbReference type="OrthoDB" id="1428738at2759"/>
<evidence type="ECO:0000256" key="2">
    <source>
        <dbReference type="SAM" id="MobiDB-lite"/>
    </source>
</evidence>
<keyword evidence="6" id="KW-1185">Reference proteome</keyword>
<reference evidence="5" key="3">
    <citation type="submission" date="2015-04" db="UniProtKB">
        <authorList>
            <consortium name="EnsemblPlants"/>
        </authorList>
    </citation>
    <scope>IDENTIFICATION</scope>
    <source>
        <strain evidence="5">cv. Jemalong A17</strain>
    </source>
</reference>
<dbReference type="InterPro" id="IPR038187">
    <property type="entry name" value="NAC_A/B_dom_sf"/>
</dbReference>
<sequence length="530" mass="60719">MESPSNSDVGVGGESVSVTQYYTPYWKKMLLKSGLRPLNIDLSLSSDDDTCSSVVSTNVGCETPLSSWDFEPEIDINLEENYVDVEEQNDMDNRSYDDLIKKIIGTEEELRVTNSKLRLSEEENIKLKVQVGNGEGQLDNVSEELNLKKKELRKQKELLEEFNLKDEELQKQTAKLSTHIPEYIPEYVSNITNLVKQLEVASKKLKISKVEIESLRNELRSKSHETHQLQGQLKVALENMAKSELELVSERKKSQMLGDLVTVYEDNETKHKQDVQKLNSEMLDLQAKFSLEKDELNFDIASLSKMKIQLTSKLEYCESINKELENKLRKYEAENLKQEMHATQQMVLQDEISSLRELGQRIHDIEDTNRELDMVMIERDEADVKIDKLKIEICSCDDQITNTKTYIRELKASLKEQVIKRTKNIMFFISKLDVIKSSNSDTYIMFEEAKKEDLMNSHQLQTQAAQEQGAGADGAQPEEEEEVDETGMQAQNIEMVMIQAGVSRSKAVKALKTYNGDIVDAMLELINFDL</sequence>
<evidence type="ECO:0000313" key="4">
    <source>
        <dbReference type="EMBL" id="KEH35522.1"/>
    </source>
</evidence>
<dbReference type="Gene3D" id="2.20.70.30">
    <property type="entry name" value="Nascent polypeptide-associated complex domain"/>
    <property type="match status" value="1"/>
</dbReference>
<organism evidence="4 6">
    <name type="scientific">Medicago truncatula</name>
    <name type="common">Barrel medic</name>
    <name type="synonym">Medicago tribuloides</name>
    <dbReference type="NCBI Taxonomy" id="3880"/>
    <lineage>
        <taxon>Eukaryota</taxon>
        <taxon>Viridiplantae</taxon>
        <taxon>Streptophyta</taxon>
        <taxon>Embryophyta</taxon>
        <taxon>Tracheophyta</taxon>
        <taxon>Spermatophyta</taxon>
        <taxon>Magnoliopsida</taxon>
        <taxon>eudicotyledons</taxon>
        <taxon>Gunneridae</taxon>
        <taxon>Pentapetalae</taxon>
        <taxon>rosids</taxon>
        <taxon>fabids</taxon>
        <taxon>Fabales</taxon>
        <taxon>Fabaceae</taxon>
        <taxon>Papilionoideae</taxon>
        <taxon>50 kb inversion clade</taxon>
        <taxon>NPAAA clade</taxon>
        <taxon>Hologalegina</taxon>
        <taxon>IRL clade</taxon>
        <taxon>Trifolieae</taxon>
        <taxon>Medicago</taxon>
    </lineage>
</organism>
<dbReference type="Proteomes" id="UP000002051">
    <property type="component" value="Chromosome 3"/>
</dbReference>
<dbReference type="Gene3D" id="1.10.8.10">
    <property type="entry name" value="DNA helicase RuvA subunit, C-terminal domain"/>
    <property type="match status" value="1"/>
</dbReference>
<evidence type="ECO:0000259" key="3">
    <source>
        <dbReference type="Pfam" id="PF19026"/>
    </source>
</evidence>
<name>A0A072V113_MEDTR</name>
<dbReference type="GO" id="GO:0051082">
    <property type="term" value="F:unfolded protein binding"/>
    <property type="evidence" value="ECO:0000318"/>
    <property type="project" value="GO_Central"/>
</dbReference>
<feature type="domain" description="Nascent polypeptide-associated complex subunit alpha-like UBA" evidence="3">
    <location>
        <begin position="491"/>
        <end position="526"/>
    </location>
</feature>
<dbReference type="InterPro" id="IPR016641">
    <property type="entry name" value="EGD2/NACA0like"/>
</dbReference>
<evidence type="ECO:0000313" key="5">
    <source>
        <dbReference type="EnsemblPlants" id="KEH35522"/>
    </source>
</evidence>
<keyword evidence="1" id="KW-0175">Coiled coil</keyword>
<dbReference type="Pfam" id="PF19026">
    <property type="entry name" value="UBA_HYPK"/>
    <property type="match status" value="1"/>
</dbReference>
<dbReference type="EMBL" id="CM001219">
    <property type="protein sequence ID" value="KEH35522.1"/>
    <property type="molecule type" value="Genomic_DNA"/>
</dbReference>
<dbReference type="AlphaFoldDB" id="A0A072V113"/>
<dbReference type="GO" id="GO:0005854">
    <property type="term" value="C:nascent polypeptide-associated complex"/>
    <property type="evidence" value="ECO:0007669"/>
    <property type="project" value="InterPro"/>
</dbReference>
<reference evidence="4 6" key="2">
    <citation type="journal article" date="2014" name="BMC Genomics">
        <title>An improved genome release (version Mt4.0) for the model legume Medicago truncatula.</title>
        <authorList>
            <person name="Tang H."/>
            <person name="Krishnakumar V."/>
            <person name="Bidwell S."/>
            <person name="Rosen B."/>
            <person name="Chan A."/>
            <person name="Zhou S."/>
            <person name="Gentzbittel L."/>
            <person name="Childs K.L."/>
            <person name="Yandell M."/>
            <person name="Gundlach H."/>
            <person name="Mayer K.F."/>
            <person name="Schwartz D.C."/>
            <person name="Town C.D."/>
        </authorList>
    </citation>
    <scope>GENOME REANNOTATION</scope>
    <source>
        <strain evidence="4">A17</strain>
        <strain evidence="5 6">cv. Jemalong A17</strain>
    </source>
</reference>
<evidence type="ECO:0000256" key="1">
    <source>
        <dbReference type="SAM" id="Coils"/>
    </source>
</evidence>
<reference evidence="4 6" key="1">
    <citation type="journal article" date="2011" name="Nature">
        <title>The Medicago genome provides insight into the evolution of rhizobial symbioses.</title>
        <authorList>
            <person name="Young N.D."/>
            <person name="Debelle F."/>
            <person name="Oldroyd G.E."/>
            <person name="Geurts R."/>
            <person name="Cannon S.B."/>
            <person name="Udvardi M.K."/>
            <person name="Benedito V.A."/>
            <person name="Mayer K.F."/>
            <person name="Gouzy J."/>
            <person name="Schoof H."/>
            <person name="Van de Peer Y."/>
            <person name="Proost S."/>
            <person name="Cook D.R."/>
            <person name="Meyers B.C."/>
            <person name="Spannagl M."/>
            <person name="Cheung F."/>
            <person name="De Mita S."/>
            <person name="Krishnakumar V."/>
            <person name="Gundlach H."/>
            <person name="Zhou S."/>
            <person name="Mudge J."/>
            <person name="Bharti A.K."/>
            <person name="Murray J.D."/>
            <person name="Naoumkina M.A."/>
            <person name="Rosen B."/>
            <person name="Silverstein K.A."/>
            <person name="Tang H."/>
            <person name="Rombauts S."/>
            <person name="Zhao P.X."/>
            <person name="Zhou P."/>
            <person name="Barbe V."/>
            <person name="Bardou P."/>
            <person name="Bechner M."/>
            <person name="Bellec A."/>
            <person name="Berger A."/>
            <person name="Berges H."/>
            <person name="Bidwell S."/>
            <person name="Bisseling T."/>
            <person name="Choisne N."/>
            <person name="Couloux A."/>
            <person name="Denny R."/>
            <person name="Deshpande S."/>
            <person name="Dai X."/>
            <person name="Doyle J.J."/>
            <person name="Dudez A.M."/>
            <person name="Farmer A.D."/>
            <person name="Fouteau S."/>
            <person name="Franken C."/>
            <person name="Gibelin C."/>
            <person name="Gish J."/>
            <person name="Goldstein S."/>
            <person name="Gonzalez A.J."/>
            <person name="Green P.J."/>
            <person name="Hallab A."/>
            <person name="Hartog M."/>
            <person name="Hua A."/>
            <person name="Humphray S.J."/>
            <person name="Jeong D.H."/>
            <person name="Jing Y."/>
            <person name="Jocker A."/>
            <person name="Kenton S.M."/>
            <person name="Kim D.J."/>
            <person name="Klee K."/>
            <person name="Lai H."/>
            <person name="Lang C."/>
            <person name="Lin S."/>
            <person name="Macmil S.L."/>
            <person name="Magdelenat G."/>
            <person name="Matthews L."/>
            <person name="McCorrison J."/>
            <person name="Monaghan E.L."/>
            <person name="Mun J.H."/>
            <person name="Najar F.Z."/>
            <person name="Nicholson C."/>
            <person name="Noirot C."/>
            <person name="O'Bleness M."/>
            <person name="Paule C.R."/>
            <person name="Poulain J."/>
            <person name="Prion F."/>
            <person name="Qin B."/>
            <person name="Qu C."/>
            <person name="Retzel E.F."/>
            <person name="Riddle C."/>
            <person name="Sallet E."/>
            <person name="Samain S."/>
            <person name="Samson N."/>
            <person name="Sanders I."/>
            <person name="Saurat O."/>
            <person name="Scarpelli C."/>
            <person name="Schiex T."/>
            <person name="Segurens B."/>
            <person name="Severin A.J."/>
            <person name="Sherrier D.J."/>
            <person name="Shi R."/>
            <person name="Sims S."/>
            <person name="Singer S.R."/>
            <person name="Sinharoy S."/>
            <person name="Sterck L."/>
            <person name="Viollet A."/>
            <person name="Wang B.B."/>
            <person name="Wang K."/>
            <person name="Wang M."/>
            <person name="Wang X."/>
            <person name="Warfsmann J."/>
            <person name="Weissenbach J."/>
            <person name="White D.D."/>
            <person name="White J.D."/>
            <person name="Wiley G.B."/>
            <person name="Wincker P."/>
            <person name="Xing Y."/>
            <person name="Yang L."/>
            <person name="Yao Z."/>
            <person name="Ying F."/>
            <person name="Zhai J."/>
            <person name="Zhou L."/>
            <person name="Zuber A."/>
            <person name="Denarie J."/>
            <person name="Dixon R.A."/>
            <person name="May G.D."/>
            <person name="Schwartz D.C."/>
            <person name="Rogers J."/>
            <person name="Quetier F."/>
            <person name="Town C.D."/>
            <person name="Roe B.A."/>
        </authorList>
    </citation>
    <scope>NUCLEOTIDE SEQUENCE [LARGE SCALE GENOMIC DNA]</scope>
    <source>
        <strain evidence="4">A17</strain>
        <strain evidence="5 6">cv. Jemalong A17</strain>
    </source>
</reference>